<accession>A0A4W5RGT8</accession>
<evidence type="ECO:0000259" key="1">
    <source>
        <dbReference type="Pfam" id="PF23560"/>
    </source>
</evidence>
<reference evidence="4" key="1">
    <citation type="submission" date="2018-06" db="EMBL/GenBank/DDBJ databases">
        <title>Genome assembly of Danube salmon.</title>
        <authorList>
            <person name="Macqueen D.J."/>
            <person name="Gundappa M.K."/>
        </authorList>
    </citation>
    <scope>NUCLEOTIDE SEQUENCE [LARGE SCALE GENOMIC DNA]</scope>
</reference>
<dbReference type="STRING" id="62062.ENSHHUP00000083539"/>
<dbReference type="PANTHER" id="PTHR14905:SF22">
    <property type="entry name" value="VON WILLEBRAND FACTOR A DOMAIN-CONTAINING PROTEIN 7-LIKE"/>
    <property type="match status" value="1"/>
</dbReference>
<evidence type="ECO:0000259" key="2">
    <source>
        <dbReference type="Pfam" id="PF23610"/>
    </source>
</evidence>
<dbReference type="Pfam" id="PF23560">
    <property type="entry name" value="GBD_Hemicentin"/>
    <property type="match status" value="1"/>
</dbReference>
<feature type="domain" description="VWA7 beta-sandwich" evidence="2">
    <location>
        <begin position="208"/>
        <end position="309"/>
    </location>
</feature>
<sequence length="326" mass="35224">MKTSKSYWRGSHSLLSFFLRLVPIEYDQANSLKPTYVSLQVSFFMTGDGAGARRRRRGVESSTATFETYKDLTLASGGQAIGVTKENRPQATDVIIDSSTSALVTVLQRARNPGRVETFSFLLDESLKNITIYITGKSLTFTLKNPAGVTQKQNEANGKLGTVQTVGNLYRVRLATDKHTGLWEISMNSNQPYTLKVTVCLPVSDIAFIYDFVETFEGPHPGFALISGRPQAGMPAMLLVSVLGRKGPASVKVANVALVTVSGSEVVGGVLEDMGNGDFLVTVTKVPAGEFVVLLNGTDVVSSTVFQRQSTTQMSVSKVTIKHGAW</sequence>
<proteinExistence type="predicted"/>
<feature type="domain" description="Hemicentin/VWA7 galactose-binding" evidence="1">
    <location>
        <begin position="104"/>
        <end position="198"/>
    </location>
</feature>
<dbReference type="Pfam" id="PF23610">
    <property type="entry name" value="VWA7_4"/>
    <property type="match status" value="1"/>
</dbReference>
<reference evidence="3" key="3">
    <citation type="submission" date="2025-09" db="UniProtKB">
        <authorList>
            <consortium name="Ensembl"/>
        </authorList>
    </citation>
    <scope>IDENTIFICATION</scope>
</reference>
<dbReference type="AlphaFoldDB" id="A0A4W5RGT8"/>
<evidence type="ECO:0000313" key="4">
    <source>
        <dbReference type="Proteomes" id="UP000314982"/>
    </source>
</evidence>
<organism evidence="3 4">
    <name type="scientific">Hucho hucho</name>
    <name type="common">huchen</name>
    <dbReference type="NCBI Taxonomy" id="62062"/>
    <lineage>
        <taxon>Eukaryota</taxon>
        <taxon>Metazoa</taxon>
        <taxon>Chordata</taxon>
        <taxon>Craniata</taxon>
        <taxon>Vertebrata</taxon>
        <taxon>Euteleostomi</taxon>
        <taxon>Actinopterygii</taxon>
        <taxon>Neopterygii</taxon>
        <taxon>Teleostei</taxon>
        <taxon>Protacanthopterygii</taxon>
        <taxon>Salmoniformes</taxon>
        <taxon>Salmonidae</taxon>
        <taxon>Salmoninae</taxon>
        <taxon>Hucho</taxon>
    </lineage>
</organism>
<reference evidence="3" key="2">
    <citation type="submission" date="2025-08" db="UniProtKB">
        <authorList>
            <consortium name="Ensembl"/>
        </authorList>
    </citation>
    <scope>IDENTIFICATION</scope>
</reference>
<dbReference type="Proteomes" id="UP000314982">
    <property type="component" value="Unassembled WGS sequence"/>
</dbReference>
<dbReference type="InterPro" id="IPR052577">
    <property type="entry name" value="VWA7"/>
</dbReference>
<keyword evidence="4" id="KW-1185">Reference proteome</keyword>
<dbReference type="InterPro" id="IPR056475">
    <property type="entry name" value="GBD_Hemicentin/VWA7"/>
</dbReference>
<dbReference type="GeneTree" id="ENSGT00390000011517"/>
<dbReference type="InterPro" id="IPR057613">
    <property type="entry name" value="VWA7_4"/>
</dbReference>
<protein>
    <submittedName>
        <fullName evidence="3">Uncharacterized protein</fullName>
    </submittedName>
</protein>
<evidence type="ECO:0000313" key="3">
    <source>
        <dbReference type="Ensembl" id="ENSHHUP00000083539.1"/>
    </source>
</evidence>
<dbReference type="Ensembl" id="ENSHHUT00000086167.1">
    <property type="protein sequence ID" value="ENSHHUP00000083539.1"/>
    <property type="gene ID" value="ENSHHUG00000048472.1"/>
</dbReference>
<name>A0A4W5RGT8_9TELE</name>
<dbReference type="PANTHER" id="PTHR14905">
    <property type="entry name" value="NG37"/>
    <property type="match status" value="1"/>
</dbReference>